<feature type="region of interest" description="Disordered" evidence="1">
    <location>
        <begin position="82"/>
        <end position="117"/>
    </location>
</feature>
<feature type="compositionally biased region" description="Basic and acidic residues" evidence="1">
    <location>
        <begin position="251"/>
        <end position="274"/>
    </location>
</feature>
<evidence type="ECO:0000313" key="2">
    <source>
        <dbReference type="EMBL" id="ROT76860.1"/>
    </source>
</evidence>
<proteinExistence type="predicted"/>
<accession>A0A423TK57</accession>
<organism evidence="2 3">
    <name type="scientific">Penaeus vannamei</name>
    <name type="common">Whiteleg shrimp</name>
    <name type="synonym">Litopenaeus vannamei</name>
    <dbReference type="NCBI Taxonomy" id="6689"/>
    <lineage>
        <taxon>Eukaryota</taxon>
        <taxon>Metazoa</taxon>
        <taxon>Ecdysozoa</taxon>
        <taxon>Arthropoda</taxon>
        <taxon>Crustacea</taxon>
        <taxon>Multicrustacea</taxon>
        <taxon>Malacostraca</taxon>
        <taxon>Eumalacostraca</taxon>
        <taxon>Eucarida</taxon>
        <taxon>Decapoda</taxon>
        <taxon>Dendrobranchiata</taxon>
        <taxon>Penaeoidea</taxon>
        <taxon>Penaeidae</taxon>
        <taxon>Penaeus</taxon>
    </lineage>
</organism>
<feature type="compositionally biased region" description="Basic and acidic residues" evidence="1">
    <location>
        <begin position="282"/>
        <end position="291"/>
    </location>
</feature>
<reference evidence="2 3" key="1">
    <citation type="submission" date="2018-04" db="EMBL/GenBank/DDBJ databases">
        <authorList>
            <person name="Zhang X."/>
            <person name="Yuan J."/>
            <person name="Li F."/>
            <person name="Xiang J."/>
        </authorList>
    </citation>
    <scope>NUCLEOTIDE SEQUENCE [LARGE SCALE GENOMIC DNA]</scope>
    <source>
        <tissue evidence="2">Muscle</tissue>
    </source>
</reference>
<dbReference type="EMBL" id="QCYY01001600">
    <property type="protein sequence ID" value="ROT76860.1"/>
    <property type="molecule type" value="Genomic_DNA"/>
</dbReference>
<feature type="compositionally biased region" description="Pro residues" evidence="1">
    <location>
        <begin position="167"/>
        <end position="210"/>
    </location>
</feature>
<evidence type="ECO:0000256" key="1">
    <source>
        <dbReference type="SAM" id="MobiDB-lite"/>
    </source>
</evidence>
<comment type="caution">
    <text evidence="2">The sequence shown here is derived from an EMBL/GenBank/DDBJ whole genome shotgun (WGS) entry which is preliminary data.</text>
</comment>
<dbReference type="Proteomes" id="UP000283509">
    <property type="component" value="Unassembled WGS sequence"/>
</dbReference>
<feature type="compositionally biased region" description="Pro residues" evidence="1">
    <location>
        <begin position="139"/>
        <end position="159"/>
    </location>
</feature>
<keyword evidence="3" id="KW-1185">Reference proteome</keyword>
<evidence type="ECO:0000313" key="3">
    <source>
        <dbReference type="Proteomes" id="UP000283509"/>
    </source>
</evidence>
<reference evidence="2 3" key="2">
    <citation type="submission" date="2019-01" db="EMBL/GenBank/DDBJ databases">
        <title>The decoding of complex shrimp genome reveals the adaptation for benthos swimmer, frequently molting mechanism and breeding impact on genome.</title>
        <authorList>
            <person name="Sun Y."/>
            <person name="Gao Y."/>
            <person name="Yu Y."/>
        </authorList>
    </citation>
    <scope>NUCLEOTIDE SEQUENCE [LARGE SCALE GENOMIC DNA]</scope>
    <source>
        <tissue evidence="2">Muscle</tissue>
    </source>
</reference>
<protein>
    <submittedName>
        <fullName evidence="2">Uncharacterized protein</fullName>
    </submittedName>
</protein>
<name>A0A423TK57_PENVA</name>
<dbReference type="AlphaFoldDB" id="A0A423TK57"/>
<sequence>MSFHGLNKVSIPPPTFTIPPPTSFPFPLPFLSFLIPLPFLIPLSFSSFFPFSPLSILSLISVATSPPSPPFLPFATSPTPSPFPARHHSSTLPLPLRSSPPPVSPSPPLASRLTPSPLSSKPVCPALPLYPPLLADPSDPLPPSTSPSDPSPPLSPPLQAPSDPLSSFPPAPPLSRYPLPPSKPSDSPLPSPSPSAPLPPPAKPSDPPLASPSTHPLNPLYKAPGASSEREEDAGGERRRLRRTRSRYARTKAEWRGRLKEGVSRQTREEDARRAAAARGPEPLRRTKAEDDLQMVPTEAGRSEDLGARGRGRASFAVARTPVGSGEDEKAVLGLPQRELRSSTPTPPTPPHGPGLRGSRCRRSGGTARRGTTIACWCQDDAPRH</sequence>
<feature type="region of interest" description="Disordered" evidence="1">
    <location>
        <begin position="134"/>
        <end position="372"/>
    </location>
</feature>
<feature type="compositionally biased region" description="Pro residues" evidence="1">
    <location>
        <begin position="98"/>
        <end position="108"/>
    </location>
</feature>
<feature type="compositionally biased region" description="Basic residues" evidence="1">
    <location>
        <begin position="239"/>
        <end position="250"/>
    </location>
</feature>
<gene>
    <name evidence="2" type="ORF">C7M84_004534</name>
</gene>